<evidence type="ECO:0000313" key="7">
    <source>
        <dbReference type="Proteomes" id="UP001165292"/>
    </source>
</evidence>
<dbReference type="InterPro" id="IPR052527">
    <property type="entry name" value="Metal_cation-efflux_comp"/>
</dbReference>
<evidence type="ECO:0000256" key="4">
    <source>
        <dbReference type="ARBA" id="ARBA00023136"/>
    </source>
</evidence>
<organism evidence="6 7">
    <name type="scientific">Stutzerimonas nitrititolerans</name>
    <dbReference type="NCBI Taxonomy" id="2482751"/>
    <lineage>
        <taxon>Bacteria</taxon>
        <taxon>Pseudomonadati</taxon>
        <taxon>Pseudomonadota</taxon>
        <taxon>Gammaproteobacteria</taxon>
        <taxon>Pseudomonadales</taxon>
        <taxon>Pseudomonadaceae</taxon>
        <taxon>Stutzerimonas</taxon>
    </lineage>
</organism>
<protein>
    <submittedName>
        <fullName evidence="6">Isoprenylcysteine carboxylmethyltransferase family protein</fullName>
    </submittedName>
</protein>
<dbReference type="AlphaFoldDB" id="A0AA41WJJ6"/>
<dbReference type="EMBL" id="JAMYBS010000002">
    <property type="protein sequence ID" value="MCO7543668.1"/>
    <property type="molecule type" value="Genomic_DNA"/>
</dbReference>
<dbReference type="PANTHER" id="PTHR43847:SF1">
    <property type="entry name" value="BLL3993 PROTEIN"/>
    <property type="match status" value="1"/>
</dbReference>
<sequence length="183" mass="20685">MILQAVAFVLGSAVLAWLSREALRQPRAHGFPRFFAWEAILALLVLNGPVWFDGRFAPHQLVSWVLLFSSIGVLAGGLYLLRRVGRPGAARDDAELFAFEKTSTLVTVGIFRYIRHPMYSSLVLLAWGVFFKQPNLPGLLCAIVATGCLWLTARRDEEECLAYFGEDYRRYMQGSKRFIPFVL</sequence>
<dbReference type="PANTHER" id="PTHR43847">
    <property type="entry name" value="BLL3993 PROTEIN"/>
    <property type="match status" value="1"/>
</dbReference>
<name>A0AA41WJJ6_9GAMM</name>
<dbReference type="Gene3D" id="1.20.120.1630">
    <property type="match status" value="1"/>
</dbReference>
<evidence type="ECO:0000256" key="2">
    <source>
        <dbReference type="ARBA" id="ARBA00022692"/>
    </source>
</evidence>
<evidence type="ECO:0000256" key="3">
    <source>
        <dbReference type="ARBA" id="ARBA00022989"/>
    </source>
</evidence>
<accession>A0AA41WJJ6</accession>
<dbReference type="RefSeq" id="WP_253162224.1">
    <property type="nucleotide sequence ID" value="NZ_JAMYBS010000002.1"/>
</dbReference>
<dbReference type="Pfam" id="PF04191">
    <property type="entry name" value="PEMT"/>
    <property type="match status" value="1"/>
</dbReference>
<reference evidence="6" key="1">
    <citation type="submission" date="2022-06" db="EMBL/GenBank/DDBJ databases">
        <title>Detection of beta-lactamases in bacteria of animal origin.</title>
        <authorList>
            <person name="Mlynarcik P."/>
            <person name="Zdarska V."/>
            <person name="Chudobova H."/>
            <person name="Prochazkova P."/>
            <person name="Hricova K."/>
            <person name="Mezerova K."/>
            <person name="Bardon J."/>
            <person name="Dolejska M."/>
            <person name="Sukkar I."/>
            <person name="Kolar M."/>
        </authorList>
    </citation>
    <scope>NUCLEOTIDE SEQUENCE</scope>
    <source>
        <strain evidence="6">S 300-3</strain>
    </source>
</reference>
<evidence type="ECO:0000256" key="5">
    <source>
        <dbReference type="SAM" id="Phobius"/>
    </source>
</evidence>
<comment type="caution">
    <text evidence="6">The sequence shown here is derived from an EMBL/GenBank/DDBJ whole genome shotgun (WGS) entry which is preliminary data.</text>
</comment>
<keyword evidence="4 5" id="KW-0472">Membrane</keyword>
<proteinExistence type="predicted"/>
<evidence type="ECO:0000313" key="6">
    <source>
        <dbReference type="EMBL" id="MCO7543668.1"/>
    </source>
</evidence>
<feature type="transmembrane region" description="Helical" evidence="5">
    <location>
        <begin position="61"/>
        <end position="81"/>
    </location>
</feature>
<comment type="subcellular location">
    <subcellularLocation>
        <location evidence="1">Endomembrane system</location>
        <topology evidence="1">Multi-pass membrane protein</topology>
    </subcellularLocation>
</comment>
<dbReference type="InterPro" id="IPR007318">
    <property type="entry name" value="Phopholipid_MeTrfase"/>
</dbReference>
<keyword evidence="2 5" id="KW-0812">Transmembrane</keyword>
<keyword evidence="3 5" id="KW-1133">Transmembrane helix</keyword>
<feature type="transmembrane region" description="Helical" evidence="5">
    <location>
        <begin position="34"/>
        <end position="52"/>
    </location>
</feature>
<dbReference type="Proteomes" id="UP001165292">
    <property type="component" value="Unassembled WGS sequence"/>
</dbReference>
<dbReference type="GO" id="GO:0012505">
    <property type="term" value="C:endomembrane system"/>
    <property type="evidence" value="ECO:0007669"/>
    <property type="project" value="UniProtKB-SubCell"/>
</dbReference>
<gene>
    <name evidence="6" type="ORF">NJF43_02740</name>
</gene>
<evidence type="ECO:0000256" key="1">
    <source>
        <dbReference type="ARBA" id="ARBA00004127"/>
    </source>
</evidence>